<evidence type="ECO:0000256" key="1">
    <source>
        <dbReference type="SAM" id="MobiDB-lite"/>
    </source>
</evidence>
<reference evidence="3 4" key="1">
    <citation type="submission" date="2019-11" db="EMBL/GenBank/DDBJ databases">
        <title>Acidiferrimicrobium australis gen. nov., sp. nov., an acidophilic and obligately heterotrophic, member of the Actinobacteria that catalyses dissimilatory oxido- reduction of iron isolated from metal-rich acidic water in Chile.</title>
        <authorList>
            <person name="Gonzalez D."/>
            <person name="Huber K."/>
            <person name="Hedrich S."/>
            <person name="Rojas-Villalobos C."/>
            <person name="Quatrini R."/>
            <person name="Dinamarca M.A."/>
            <person name="Schwarz A."/>
            <person name="Canales C."/>
            <person name="Nancucheo I."/>
        </authorList>
    </citation>
    <scope>NUCLEOTIDE SEQUENCE [LARGE SCALE GENOMIC DNA]</scope>
    <source>
        <strain evidence="3 4">USS-CCA1</strain>
    </source>
</reference>
<dbReference type="PANTHER" id="PTHR33164">
    <property type="entry name" value="TRANSCRIPTIONAL REGULATOR, MARR FAMILY"/>
    <property type="match status" value="1"/>
</dbReference>
<evidence type="ECO:0000313" key="4">
    <source>
        <dbReference type="Proteomes" id="UP000437736"/>
    </source>
</evidence>
<evidence type="ECO:0000259" key="2">
    <source>
        <dbReference type="PROSITE" id="PS50995"/>
    </source>
</evidence>
<dbReference type="InterPro" id="IPR000835">
    <property type="entry name" value="HTH_MarR-typ"/>
</dbReference>
<proteinExistence type="predicted"/>
<dbReference type="InterPro" id="IPR039422">
    <property type="entry name" value="MarR/SlyA-like"/>
</dbReference>
<dbReference type="InterPro" id="IPR036388">
    <property type="entry name" value="WH-like_DNA-bd_sf"/>
</dbReference>
<evidence type="ECO:0000313" key="3">
    <source>
        <dbReference type="EMBL" id="MST34035.1"/>
    </source>
</evidence>
<dbReference type="Pfam" id="PF01047">
    <property type="entry name" value="MarR"/>
    <property type="match status" value="1"/>
</dbReference>
<feature type="compositionally biased region" description="Polar residues" evidence="1">
    <location>
        <begin position="205"/>
        <end position="214"/>
    </location>
</feature>
<dbReference type="Gene3D" id="1.10.10.10">
    <property type="entry name" value="Winged helix-like DNA-binding domain superfamily/Winged helix DNA-binding domain"/>
    <property type="match status" value="1"/>
</dbReference>
<comment type="caution">
    <text evidence="3">The sequence shown here is derived from an EMBL/GenBank/DDBJ whole genome shotgun (WGS) entry which is preliminary data.</text>
</comment>
<protein>
    <submittedName>
        <fullName evidence="3">MarR family transcriptional regulator</fullName>
    </submittedName>
</protein>
<dbReference type="SMART" id="SM00347">
    <property type="entry name" value="HTH_MARR"/>
    <property type="match status" value="1"/>
</dbReference>
<dbReference type="Proteomes" id="UP000437736">
    <property type="component" value="Unassembled WGS sequence"/>
</dbReference>
<dbReference type="PANTHER" id="PTHR33164:SF89">
    <property type="entry name" value="MARR FAMILY REGULATORY PROTEIN"/>
    <property type="match status" value="1"/>
</dbReference>
<feature type="domain" description="HTH marR-type" evidence="2">
    <location>
        <begin position="34"/>
        <end position="167"/>
    </location>
</feature>
<name>A0ABW9QVZ3_9ACTN</name>
<dbReference type="InterPro" id="IPR036390">
    <property type="entry name" value="WH_DNA-bd_sf"/>
</dbReference>
<dbReference type="EMBL" id="WJHE01000820">
    <property type="protein sequence ID" value="MST34035.1"/>
    <property type="molecule type" value="Genomic_DNA"/>
</dbReference>
<gene>
    <name evidence="3" type="ORF">GHK86_15060</name>
</gene>
<organism evidence="3 4">
    <name type="scientific">Acidiferrimicrobium australe</name>
    <dbReference type="NCBI Taxonomy" id="2664430"/>
    <lineage>
        <taxon>Bacteria</taxon>
        <taxon>Bacillati</taxon>
        <taxon>Actinomycetota</taxon>
        <taxon>Acidimicrobiia</taxon>
        <taxon>Acidimicrobiales</taxon>
        <taxon>Acidimicrobiaceae</taxon>
        <taxon>Acidiferrimicrobium</taxon>
    </lineage>
</organism>
<dbReference type="PROSITE" id="PS50995">
    <property type="entry name" value="HTH_MARR_2"/>
    <property type="match status" value="1"/>
</dbReference>
<sequence length="214" mass="23495">MTTRRLGSAEAAELSRAERDIRARLGDRPFDFRAMAAISNIYRAATTVRNHMEQRVLGEYDLSWSAFTVMWVLWIWGEQETRHVATETGTTKGTLTGVLKTLESRRLVLRSVHPDDGRRVLVRLSPRGLAIIEEVFPRFNGEETFAASTLTPAEQDQLAHLLRKVSARIEGAGVAPVEAAAGRDPGAGGDAGGVDTTAPAPYVRRQTTTRPRAS</sequence>
<dbReference type="SUPFAM" id="SSF46785">
    <property type="entry name" value="Winged helix' DNA-binding domain"/>
    <property type="match status" value="1"/>
</dbReference>
<feature type="region of interest" description="Disordered" evidence="1">
    <location>
        <begin position="178"/>
        <end position="214"/>
    </location>
</feature>
<accession>A0ABW9QVZ3</accession>
<keyword evidence="4" id="KW-1185">Reference proteome</keyword>